<dbReference type="Proteomes" id="UP000031586">
    <property type="component" value="Unassembled WGS sequence"/>
</dbReference>
<comment type="subcellular location">
    <subcellularLocation>
        <location evidence="1 12">Cytoplasm</location>
    </subcellularLocation>
</comment>
<proteinExistence type="inferred from homology"/>
<dbReference type="PROSITE" id="PS51554">
    <property type="entry name" value="PFL"/>
    <property type="match status" value="1"/>
</dbReference>
<dbReference type="FunFam" id="3.20.70.20:FF:000003">
    <property type="entry name" value="Formate acetyltransferase"/>
    <property type="match status" value="1"/>
</dbReference>
<dbReference type="CDD" id="cd01678">
    <property type="entry name" value="PFL1"/>
    <property type="match status" value="1"/>
</dbReference>
<dbReference type="InterPro" id="IPR005949">
    <property type="entry name" value="Form_AcTrfase"/>
</dbReference>
<gene>
    <name evidence="15" type="ORF">H735_01890</name>
</gene>
<comment type="caution">
    <text evidence="15">The sequence shown here is derived from an EMBL/GenBank/DDBJ whole genome shotgun (WGS) entry which is preliminary data.</text>
</comment>
<dbReference type="UniPathway" id="UPA00920">
    <property type="reaction ID" value="UER00891"/>
</dbReference>
<name>A0A0C1ZFA0_9VIBR</name>
<reference evidence="15 16" key="1">
    <citation type="submission" date="2014-07" db="EMBL/GenBank/DDBJ databases">
        <title>Unique and conserved regions in Vibrio harveyi and related species in comparison with the shrimp pathogen Vibrio harveyi CAIM 1792.</title>
        <authorList>
            <person name="Espinoza-Valles I."/>
            <person name="Vora G."/>
            <person name="Leekitcharoenphon P."/>
            <person name="Ussery D."/>
            <person name="Hoj L."/>
            <person name="Gomez-Gil B."/>
        </authorList>
    </citation>
    <scope>NUCLEOTIDE SEQUENCE [LARGE SCALE GENOMIC DNA]</scope>
    <source>
        <strain evidence="16">CAIM 1854 / LMG 25443</strain>
    </source>
</reference>
<dbReference type="Pfam" id="PF01228">
    <property type="entry name" value="Gly_radical"/>
    <property type="match status" value="1"/>
</dbReference>
<evidence type="ECO:0000259" key="14">
    <source>
        <dbReference type="PROSITE" id="PS51554"/>
    </source>
</evidence>
<organism evidence="15 16">
    <name type="scientific">Vibrio owensii CAIM 1854 = LMG 25443</name>
    <dbReference type="NCBI Taxonomy" id="1229493"/>
    <lineage>
        <taxon>Bacteria</taxon>
        <taxon>Pseudomonadati</taxon>
        <taxon>Pseudomonadota</taxon>
        <taxon>Gammaproteobacteria</taxon>
        <taxon>Vibrionales</taxon>
        <taxon>Vibrionaceae</taxon>
        <taxon>Vibrio</taxon>
    </lineage>
</organism>
<feature type="modified residue" description="Glycine radical" evidence="10 11">
    <location>
        <position position="740"/>
    </location>
</feature>
<comment type="similarity">
    <text evidence="2 12">Belongs to the glycyl radical enzyme (GRE) family. PFL subfamily.</text>
</comment>
<dbReference type="EC" id="2.3.1.54" evidence="12"/>
<evidence type="ECO:0000313" key="15">
    <source>
        <dbReference type="EMBL" id="KIF54709.1"/>
    </source>
</evidence>
<dbReference type="GO" id="GO:0016829">
    <property type="term" value="F:lyase activity"/>
    <property type="evidence" value="ECO:0007669"/>
    <property type="project" value="UniProtKB-KW"/>
</dbReference>
<dbReference type="PROSITE" id="PS51149">
    <property type="entry name" value="GLY_RADICAL_2"/>
    <property type="match status" value="1"/>
</dbReference>
<evidence type="ECO:0000256" key="3">
    <source>
        <dbReference type="ARBA" id="ARBA00022490"/>
    </source>
</evidence>
<dbReference type="GO" id="GO:0008861">
    <property type="term" value="F:formate C-acetyltransferase activity"/>
    <property type="evidence" value="ECO:0007669"/>
    <property type="project" value="UniProtKB-UniRule"/>
</dbReference>
<accession>A0A0C1ZFA0</accession>
<evidence type="ECO:0000256" key="2">
    <source>
        <dbReference type="ARBA" id="ARBA00008375"/>
    </source>
</evidence>
<evidence type="ECO:0000256" key="8">
    <source>
        <dbReference type="ARBA" id="ARBA00049029"/>
    </source>
</evidence>
<keyword evidence="6 12" id="KW-0119">Carbohydrate metabolism</keyword>
<comment type="pathway">
    <text evidence="12">Fermentation; pyruvate fermentation; formate from pyruvate: step 1/1.</text>
</comment>
<dbReference type="PIRSF" id="PIRSF000379">
    <property type="entry name" value="For_Ac_trans_1"/>
    <property type="match status" value="1"/>
</dbReference>
<keyword evidence="3 12" id="KW-0963">Cytoplasm</keyword>
<comment type="subunit">
    <text evidence="12">Homodimer.</text>
</comment>
<evidence type="ECO:0000256" key="1">
    <source>
        <dbReference type="ARBA" id="ARBA00004496"/>
    </source>
</evidence>
<dbReference type="Pfam" id="PF02901">
    <property type="entry name" value="PFL-like"/>
    <property type="match status" value="1"/>
</dbReference>
<keyword evidence="4 12" id="KW-0808">Transferase</keyword>
<dbReference type="Gene3D" id="3.20.70.20">
    <property type="match status" value="1"/>
</dbReference>
<dbReference type="InterPro" id="IPR004184">
    <property type="entry name" value="PFL_dom"/>
</dbReference>
<dbReference type="InterPro" id="IPR050244">
    <property type="entry name" value="Auton_GlycylRad_Cofactor"/>
</dbReference>
<sequence length="765" mass="85639">MTIPTTDMLDAWTGFAAGEWQNAVNTRDFIQKNYTPYEGDESFLAEVSESTSALWNQVLEGIKQESRTHAPVDFDTDLPSTITSHDAGYINKDLEKIVGLQTEQPLKRAIIANGGIRMVKNSCEVYGRELDPTVEKIFTEYRKTHNKACFDLYTKEILACRKSGIITGLPDAYGRGRIIGDYRRIALYGIDFLKADKKEQYNSTQTFLERGGDLEKTLRLREEIADQVQALEDIRQMGLKYGIDMSLPAKTAQEAIQFTYFGYLAAVKSQNGAAMSLGRTSTFLDVYLERDIANGLIDESQAQEMIDHFIMKLRMVRFLRTPEYDSLFSGDPIWATEAMAGMGVDGRTLVSKTTFRYLHTLHTMGPAPEPNMTILWSEQLPEAFKQYAAKVSIDTSSVQYENDDLMRPDFDNDDYAIACCVSPQIVGQHMQFFGARANLAKALLYTINGGIDEKSKAQVGPVVDKVQDEILDFDALMPRFDNMLEWLATQYVTALNIIHYSHDRYSYEASLMALMDRDVHRTMACGIAGLSVVADSLAAIKYATVKPVRDEDGIAVDFEIEGDYPKFGNNDARVDDIACDLVERFMKKIQKMHTYREAVPTQSILTITSNVVYGKKTGNTPDGRRAGMPFGPGANPMHGRDEKGAVASLASVSKLPFAYAKDGISYTFSIVPNALGKDELSQKKNLAALMDGYFHHEASNEGIAIEGGQHLNVNVLNREMLLDAVEHPEKYPQLTIRVSGYAVRFNSLTREQQQDVISRTFTEKL</sequence>
<feature type="active site" description="S-acetylcysteine intermediate" evidence="9">
    <location>
        <position position="419"/>
    </location>
</feature>
<dbReference type="GO" id="GO:0006006">
    <property type="term" value="P:glucose metabolic process"/>
    <property type="evidence" value="ECO:0007669"/>
    <property type="project" value="UniProtKB-UniRule"/>
</dbReference>
<dbReference type="InterPro" id="IPR019777">
    <property type="entry name" value="Form_AcTrfase_GR_CS"/>
</dbReference>
<evidence type="ECO:0000256" key="6">
    <source>
        <dbReference type="ARBA" id="ARBA00023277"/>
    </source>
</evidence>
<keyword evidence="15" id="KW-0670">Pyruvate</keyword>
<keyword evidence="12" id="KW-0313">Glucose metabolism</keyword>
<evidence type="ECO:0000256" key="10">
    <source>
        <dbReference type="PIRSR" id="PIRSR000379-2"/>
    </source>
</evidence>
<dbReference type="AlphaFoldDB" id="A0A0C1ZFA0"/>
<feature type="domain" description="Glycine radical" evidence="13">
    <location>
        <begin position="632"/>
        <end position="765"/>
    </location>
</feature>
<dbReference type="InterPro" id="IPR001150">
    <property type="entry name" value="Gly_radical"/>
</dbReference>
<feature type="active site" description="Cysteine radical intermediate" evidence="9">
    <location>
        <position position="420"/>
    </location>
</feature>
<dbReference type="PATRIC" id="fig|1229493.5.peg.4360"/>
<evidence type="ECO:0000256" key="7">
    <source>
        <dbReference type="ARBA" id="ARBA00023315"/>
    </source>
</evidence>
<evidence type="ECO:0000256" key="9">
    <source>
        <dbReference type="PIRSR" id="PIRSR000379-1"/>
    </source>
</evidence>
<feature type="domain" description="PFL" evidence="14">
    <location>
        <begin position="4"/>
        <end position="625"/>
    </location>
</feature>
<protein>
    <recommendedName>
        <fullName evidence="12">Formate acetyltransferase</fullName>
        <ecNumber evidence="12">2.3.1.54</ecNumber>
    </recommendedName>
    <alternativeName>
        <fullName evidence="12">Pyruvate formate-lyase</fullName>
    </alternativeName>
</protein>
<dbReference type="NCBIfam" id="TIGR01255">
    <property type="entry name" value="pyr_form_ly_1"/>
    <property type="match status" value="1"/>
</dbReference>
<dbReference type="PANTHER" id="PTHR30191">
    <property type="entry name" value="FORMATE ACETYLTRANSFERASE"/>
    <property type="match status" value="1"/>
</dbReference>
<evidence type="ECO:0000313" key="16">
    <source>
        <dbReference type="Proteomes" id="UP000031586"/>
    </source>
</evidence>
<dbReference type="PROSITE" id="PS00850">
    <property type="entry name" value="GLY_RADICAL_1"/>
    <property type="match status" value="1"/>
</dbReference>
<dbReference type="PANTHER" id="PTHR30191:SF0">
    <property type="entry name" value="FORMATE ACETYLTRANSFERASE 1"/>
    <property type="match status" value="1"/>
</dbReference>
<dbReference type="RefSeq" id="WP_020196366.1">
    <property type="nucleotide sequence ID" value="NZ_BAOH01000052.1"/>
</dbReference>
<evidence type="ECO:0000259" key="13">
    <source>
        <dbReference type="PROSITE" id="PS51149"/>
    </source>
</evidence>
<comment type="catalytic activity">
    <reaction evidence="8 12">
        <text>formate + acetyl-CoA = pyruvate + CoA</text>
        <dbReference type="Rhea" id="RHEA:11844"/>
        <dbReference type="ChEBI" id="CHEBI:15361"/>
        <dbReference type="ChEBI" id="CHEBI:15740"/>
        <dbReference type="ChEBI" id="CHEBI:57287"/>
        <dbReference type="ChEBI" id="CHEBI:57288"/>
        <dbReference type="EC" id="2.3.1.54"/>
    </reaction>
</comment>
<dbReference type="SUPFAM" id="SSF51998">
    <property type="entry name" value="PFL-like glycyl radical enzymes"/>
    <property type="match status" value="1"/>
</dbReference>
<dbReference type="GO" id="GO:0005829">
    <property type="term" value="C:cytosol"/>
    <property type="evidence" value="ECO:0007669"/>
    <property type="project" value="TreeGrafter"/>
</dbReference>
<dbReference type="EMBL" id="JPRD01000005">
    <property type="protein sequence ID" value="KIF54709.1"/>
    <property type="molecule type" value="Genomic_DNA"/>
</dbReference>
<keyword evidence="15" id="KW-0456">Lyase</keyword>
<evidence type="ECO:0000256" key="4">
    <source>
        <dbReference type="ARBA" id="ARBA00022679"/>
    </source>
</evidence>
<evidence type="ECO:0000256" key="12">
    <source>
        <dbReference type="RuleBase" id="RU368075"/>
    </source>
</evidence>
<evidence type="ECO:0000256" key="5">
    <source>
        <dbReference type="ARBA" id="ARBA00022818"/>
    </source>
</evidence>
<keyword evidence="7 12" id="KW-0012">Acyltransferase</keyword>
<keyword evidence="5 10" id="KW-0556">Organic radical</keyword>
<evidence type="ECO:0000256" key="11">
    <source>
        <dbReference type="PROSITE-ProRule" id="PRU00493"/>
    </source>
</evidence>